<proteinExistence type="predicted"/>
<reference evidence="2" key="1">
    <citation type="submission" date="2022-11" db="EMBL/GenBank/DDBJ databases">
        <authorList>
            <person name="Hyden B.L."/>
            <person name="Feng K."/>
            <person name="Yates T."/>
            <person name="Jawdy S."/>
            <person name="Smart L.B."/>
            <person name="Muchero W."/>
        </authorList>
    </citation>
    <scope>NUCLEOTIDE SEQUENCE</scope>
    <source>
        <tissue evidence="2">Shoot tip</tissue>
    </source>
</reference>
<protein>
    <submittedName>
        <fullName evidence="2">Uncharacterized protein</fullName>
    </submittedName>
</protein>
<dbReference type="EMBL" id="JAPFFM010000007">
    <property type="protein sequence ID" value="KAJ6758298.1"/>
    <property type="molecule type" value="Genomic_DNA"/>
</dbReference>
<feature type="non-terminal residue" evidence="2">
    <location>
        <position position="1"/>
    </location>
</feature>
<reference evidence="2" key="2">
    <citation type="journal article" date="2023" name="Int. J. Mol. Sci.">
        <title>De Novo Assembly and Annotation of 11 Diverse Shrub Willow (Salix) Genomes Reveals Novel Gene Organization in Sex-Linked Regions.</title>
        <authorList>
            <person name="Hyden B."/>
            <person name="Feng K."/>
            <person name="Yates T.B."/>
            <person name="Jawdy S."/>
            <person name="Cereghino C."/>
            <person name="Smart L.B."/>
            <person name="Muchero W."/>
        </authorList>
    </citation>
    <scope>NUCLEOTIDE SEQUENCE</scope>
    <source>
        <tissue evidence="2">Shoot tip</tissue>
    </source>
</reference>
<evidence type="ECO:0000256" key="1">
    <source>
        <dbReference type="SAM" id="MobiDB-lite"/>
    </source>
</evidence>
<feature type="region of interest" description="Disordered" evidence="1">
    <location>
        <begin position="1"/>
        <end position="62"/>
    </location>
</feature>
<comment type="caution">
    <text evidence="2">The sequence shown here is derived from an EMBL/GenBank/DDBJ whole genome shotgun (WGS) entry which is preliminary data.</text>
</comment>
<dbReference type="AlphaFoldDB" id="A0A9Q0W110"/>
<gene>
    <name evidence="2" type="ORF">OIU74_027397</name>
</gene>
<evidence type="ECO:0000313" key="3">
    <source>
        <dbReference type="Proteomes" id="UP001151752"/>
    </source>
</evidence>
<accession>A0A9Q0W110</accession>
<evidence type="ECO:0000313" key="2">
    <source>
        <dbReference type="EMBL" id="KAJ6758298.1"/>
    </source>
</evidence>
<organism evidence="2 3">
    <name type="scientific">Salix koriyanagi</name>
    <dbReference type="NCBI Taxonomy" id="2511006"/>
    <lineage>
        <taxon>Eukaryota</taxon>
        <taxon>Viridiplantae</taxon>
        <taxon>Streptophyta</taxon>
        <taxon>Embryophyta</taxon>
        <taxon>Tracheophyta</taxon>
        <taxon>Spermatophyta</taxon>
        <taxon>Magnoliopsida</taxon>
        <taxon>eudicotyledons</taxon>
        <taxon>Gunneridae</taxon>
        <taxon>Pentapetalae</taxon>
        <taxon>rosids</taxon>
        <taxon>fabids</taxon>
        <taxon>Malpighiales</taxon>
        <taxon>Salicaceae</taxon>
        <taxon>Saliceae</taxon>
        <taxon>Salix</taxon>
    </lineage>
</organism>
<name>A0A9Q0W110_9ROSI</name>
<dbReference type="Proteomes" id="UP001151752">
    <property type="component" value="Chromosome 13"/>
</dbReference>
<sequence length="125" mass="13853">MFTFSEAEGISHRRGQLSSSSPPGRGNFSPKGAVVKLFTTSTPTEAEGISHRRGQLSSSSPPVLLLRQREFLTEGGQLSSSSPPECKLEPSGSPRGGSWHEQLSTDTYMRKKFKEDTYMRKKFKE</sequence>
<feature type="region of interest" description="Disordered" evidence="1">
    <location>
        <begin position="74"/>
        <end position="106"/>
    </location>
</feature>
<keyword evidence="3" id="KW-1185">Reference proteome</keyword>